<dbReference type="SUPFAM" id="SSF52279">
    <property type="entry name" value="Beta-D-glucan exohydrolase, C-terminal domain"/>
    <property type="match status" value="1"/>
</dbReference>
<dbReference type="InterPro" id="IPR001764">
    <property type="entry name" value="Glyco_hydro_3_N"/>
</dbReference>
<evidence type="ECO:0000259" key="6">
    <source>
        <dbReference type="SMART" id="SM01217"/>
    </source>
</evidence>
<evidence type="ECO:0000313" key="8">
    <source>
        <dbReference type="Proteomes" id="UP001139488"/>
    </source>
</evidence>
<comment type="similarity">
    <text evidence="1 5">Belongs to the glycosyl hydrolase 3 family.</text>
</comment>
<keyword evidence="3" id="KW-0119">Carbohydrate metabolism</keyword>
<dbReference type="GO" id="GO:0004553">
    <property type="term" value="F:hydrolase activity, hydrolyzing O-glycosyl compounds"/>
    <property type="evidence" value="ECO:0007669"/>
    <property type="project" value="InterPro"/>
</dbReference>
<gene>
    <name evidence="7" type="ORF">LNL84_00450</name>
</gene>
<dbReference type="InterPro" id="IPR036881">
    <property type="entry name" value="Glyco_hydro_3_C_sf"/>
</dbReference>
<dbReference type="EMBL" id="JAJNNZ010000001">
    <property type="protein sequence ID" value="MCJ2375300.1"/>
    <property type="molecule type" value="Genomic_DNA"/>
</dbReference>
<evidence type="ECO:0000256" key="3">
    <source>
        <dbReference type="ARBA" id="ARBA00023277"/>
    </source>
</evidence>
<dbReference type="RefSeq" id="WP_244354158.1">
    <property type="nucleotide sequence ID" value="NZ_JAJNNZ010000001.1"/>
</dbReference>
<proteinExistence type="inferred from homology"/>
<dbReference type="Pfam" id="PF14310">
    <property type="entry name" value="Fn3-like"/>
    <property type="match status" value="1"/>
</dbReference>
<dbReference type="InterPro" id="IPR036962">
    <property type="entry name" value="Glyco_hydro_3_N_sf"/>
</dbReference>
<evidence type="ECO:0000256" key="1">
    <source>
        <dbReference type="ARBA" id="ARBA00005336"/>
    </source>
</evidence>
<dbReference type="Gene3D" id="2.60.40.10">
    <property type="entry name" value="Immunoglobulins"/>
    <property type="match status" value="1"/>
</dbReference>
<evidence type="ECO:0000313" key="7">
    <source>
        <dbReference type="EMBL" id="MCJ2375300.1"/>
    </source>
</evidence>
<comment type="caution">
    <text evidence="7">The sequence shown here is derived from an EMBL/GenBank/DDBJ whole genome shotgun (WGS) entry which is preliminary data.</text>
</comment>
<sequence length="920" mass="100580">MKNNQTKTNVELAKVSRQIATEGLVLLENKQQTLPLQANETLSLFGRCQIDTYRSGTGSGGAVNVPYAINALEGLRANDKITLNEDLVAVYQQWVEQNPFDNGGGGWAAEPWFQKEMPLTPELVKSAAQNSNKAMVFIGRTAGEEQDNAQEKGSYFLTDLEVAMIETVNAHFDKVIIVLNVSNVIDMSWLETISNKQSITAVLYSWAAGMEGGHALADIVSGDVTPSGRLTDTIAHKIEDYPSSANFGRTDFNVYQEDIYLGYRYFETFCPNTVKYEFGSGLSYTQFSRALANYQVEGQGAEQVLHFDIEVTNTGDQYSGKNVVQLYVEAPQGELGKPARVLAGFNKSRTLAPNESEVVRVSVPLNRLASYDDGGVTGNRSAYVVEAGDYHFYVGGSVRLAERVDARFSVAETLCLEQLAEAMAPIKAFTRIKPGALNDDQTYQIEYEPVPTRVIDLAQRIKANLPEELVMTGDKGIKLIDVKEGKASIEEFIAQLSVDDLACIARGEGMCSPKVTAGTAAAFGGVTDDLLKYGIPIAAAADGPSGIRMDSGHHATQVPIGTLLGCSWNSKLNEELYYLVGQELRLNKIDTLLGPGINIHRHPLNGRNFEYFSEDALLTGIMAAAQTRGLKRAGVTGTIKHFAANDQETARKDVDSVVSERALREIHLKPFEMAVKEGGATTIMTSYNPVNGHWAASNYDLNTTILRNEWGYSGIVMSDWWAQMNDPVFAGKESATFTSFMLRSQNDLYMVVENDGSHCNASSDDTLEGLEKGAVTIGELQRGAANICRFLMDTPAIDRPIVLFNTIKEYQPVGERSDDVKADLNAITFAGDKKRFIEVEEVGVYLCEAQMRYDRDATAQSSCNLSINGEFAMTLPINGTNGRTVAVKGQKVSLSKGTYQLSVEAAMSGLELDFLTLTKQ</sequence>
<dbReference type="GO" id="GO:0005975">
    <property type="term" value="P:carbohydrate metabolic process"/>
    <property type="evidence" value="ECO:0007669"/>
    <property type="project" value="InterPro"/>
</dbReference>
<dbReference type="InterPro" id="IPR002772">
    <property type="entry name" value="Glyco_hydro_3_C"/>
</dbReference>
<evidence type="ECO:0000256" key="5">
    <source>
        <dbReference type="RuleBase" id="RU361161"/>
    </source>
</evidence>
<dbReference type="PANTHER" id="PTHR42715">
    <property type="entry name" value="BETA-GLUCOSIDASE"/>
    <property type="match status" value="1"/>
</dbReference>
<dbReference type="InterPro" id="IPR026891">
    <property type="entry name" value="Fn3-like"/>
</dbReference>
<dbReference type="Proteomes" id="UP001139488">
    <property type="component" value="Unassembled WGS sequence"/>
</dbReference>
<evidence type="ECO:0000256" key="2">
    <source>
        <dbReference type="ARBA" id="ARBA00022801"/>
    </source>
</evidence>
<reference evidence="7" key="1">
    <citation type="submission" date="2021-11" db="EMBL/GenBank/DDBJ databases">
        <title>Vibrio ZSDE26 sp. nov. and Vibrio ZSDZ34 sp. nov., isolated from coastal seawater in Qingdao.</title>
        <authorList>
            <person name="Zhang P."/>
        </authorList>
    </citation>
    <scope>NUCLEOTIDE SEQUENCE</scope>
    <source>
        <strain evidence="7">ZSDZ34</strain>
    </source>
</reference>
<dbReference type="Gene3D" id="3.20.20.300">
    <property type="entry name" value="Glycoside hydrolase, family 3, N-terminal domain"/>
    <property type="match status" value="1"/>
</dbReference>
<dbReference type="SMART" id="SM01217">
    <property type="entry name" value="Fn3_like"/>
    <property type="match status" value="1"/>
</dbReference>
<organism evidence="7 8">
    <name type="scientific">Vibrio gelatinilyticus</name>
    <dbReference type="NCBI Taxonomy" id="2893468"/>
    <lineage>
        <taxon>Bacteria</taxon>
        <taxon>Pseudomonadati</taxon>
        <taxon>Pseudomonadota</taxon>
        <taxon>Gammaproteobacteria</taxon>
        <taxon>Vibrionales</taxon>
        <taxon>Vibrionaceae</taxon>
        <taxon>Vibrio</taxon>
    </lineage>
</organism>
<evidence type="ECO:0000256" key="4">
    <source>
        <dbReference type="ARBA" id="ARBA00023295"/>
    </source>
</evidence>
<dbReference type="PROSITE" id="PS00775">
    <property type="entry name" value="GLYCOSYL_HYDROL_F3"/>
    <property type="match status" value="1"/>
</dbReference>
<accession>A0A9X1WB22</accession>
<dbReference type="Pfam" id="PF00933">
    <property type="entry name" value="Glyco_hydro_3"/>
    <property type="match status" value="1"/>
</dbReference>
<keyword evidence="8" id="KW-1185">Reference proteome</keyword>
<dbReference type="Gene3D" id="3.40.50.1700">
    <property type="entry name" value="Glycoside hydrolase family 3 C-terminal domain"/>
    <property type="match status" value="1"/>
</dbReference>
<dbReference type="PRINTS" id="PR00133">
    <property type="entry name" value="GLHYDRLASE3"/>
</dbReference>
<keyword evidence="4 5" id="KW-0326">Glycosidase</keyword>
<dbReference type="AlphaFoldDB" id="A0A9X1WB22"/>
<dbReference type="Gene3D" id="2.60.120.260">
    <property type="entry name" value="Galactose-binding domain-like"/>
    <property type="match status" value="1"/>
</dbReference>
<dbReference type="InterPro" id="IPR013783">
    <property type="entry name" value="Ig-like_fold"/>
</dbReference>
<dbReference type="InterPro" id="IPR050288">
    <property type="entry name" value="Cellulose_deg_GH3"/>
</dbReference>
<feature type="domain" description="Fibronectin type III-like" evidence="6">
    <location>
        <begin position="322"/>
        <end position="398"/>
    </location>
</feature>
<dbReference type="PANTHER" id="PTHR42715:SF10">
    <property type="entry name" value="BETA-GLUCOSIDASE"/>
    <property type="match status" value="1"/>
</dbReference>
<protein>
    <submittedName>
        <fullName evidence="7">Glycoside hydrolase family 3 C-terminal domain-containing protein</fullName>
    </submittedName>
</protein>
<dbReference type="InterPro" id="IPR019800">
    <property type="entry name" value="Glyco_hydro_3_AS"/>
</dbReference>
<keyword evidence="2 5" id="KW-0378">Hydrolase</keyword>
<dbReference type="Pfam" id="PF01915">
    <property type="entry name" value="Glyco_hydro_3_C"/>
    <property type="match status" value="1"/>
</dbReference>
<name>A0A9X1WB22_9VIBR</name>
<dbReference type="InterPro" id="IPR017853">
    <property type="entry name" value="GH"/>
</dbReference>
<dbReference type="SUPFAM" id="SSF51445">
    <property type="entry name" value="(Trans)glycosidases"/>
    <property type="match status" value="1"/>
</dbReference>